<evidence type="ECO:0000313" key="13">
    <source>
        <dbReference type="Proteomes" id="UP000837801"/>
    </source>
</evidence>
<keyword evidence="8 12" id="KW-0378">Hydrolase</keyword>
<evidence type="ECO:0000256" key="2">
    <source>
        <dbReference type="ARBA" id="ARBA00001966"/>
    </source>
</evidence>
<evidence type="ECO:0000256" key="7">
    <source>
        <dbReference type="ARBA" id="ARBA00022722"/>
    </source>
</evidence>
<evidence type="ECO:0000256" key="5">
    <source>
        <dbReference type="ARBA" id="ARBA00013561"/>
    </source>
</evidence>
<dbReference type="Pfam" id="PF09810">
    <property type="entry name" value="Exo5"/>
    <property type="match status" value="2"/>
</dbReference>
<dbReference type="EMBL" id="CAKXYY010000010">
    <property type="protein sequence ID" value="CAH2353324.1"/>
    <property type="molecule type" value="Genomic_DNA"/>
</dbReference>
<keyword evidence="9" id="KW-0408">Iron</keyword>
<dbReference type="GO" id="GO:0051539">
    <property type="term" value="F:4 iron, 4 sulfur cluster binding"/>
    <property type="evidence" value="ECO:0007669"/>
    <property type="project" value="UniProtKB-KW"/>
</dbReference>
<evidence type="ECO:0000256" key="3">
    <source>
        <dbReference type="ARBA" id="ARBA00009797"/>
    </source>
</evidence>
<dbReference type="AlphaFoldDB" id="A0A9P0QQY7"/>
<dbReference type="OrthoDB" id="354769at2759"/>
<comment type="subunit">
    <text evidence="4">Monomer.</text>
</comment>
<accession>A0A9P0QQY7</accession>
<organism evidence="12 13">
    <name type="scientific">[Candida] railenensis</name>
    <dbReference type="NCBI Taxonomy" id="45579"/>
    <lineage>
        <taxon>Eukaryota</taxon>
        <taxon>Fungi</taxon>
        <taxon>Dikarya</taxon>
        <taxon>Ascomycota</taxon>
        <taxon>Saccharomycotina</taxon>
        <taxon>Pichiomycetes</taxon>
        <taxon>Debaryomycetaceae</taxon>
        <taxon>Kurtzmaniella</taxon>
    </lineage>
</organism>
<sequence>MNRYLFRSYTTAGAVNTKVINLKIPIPNIARATKRSNGSSEKSTSEANELLNRFIIEKSKIESKSGSINQYRKKSIKNEMDENTKRKIHDLVSNFKLTENDRLPLVKPKSVTGSPYYFYTHNNEDKSIVENPRISVTKLLTKSWCELREYYDIYAGSKKRKSTVEIEKGKKHHEVLELEAHPIIDVSTVTQEILRRVSLIQARMSLEEEHALSAEPERLKELQANNEAILKLIDGSEDTNKLAEVWVHDIMEKLYSLFTMSHAREVLVHSYINLDSQGMVTKAETLRKEDILVSGIIDLIELVPTDSNSTEFALYTDIENWIRFETEKEINGLPMIDLEKFLAVVGEYVHGEFKNAYTLKITDVKTRSRKQIPPQLSVVNAAKQQVSCYKDYLDIMSNTSSYRMLLENATRRHCNIDEPIGLKTVIKMLRTSSSYLFEDFKKLANGEPIGFKEYDDFVKEKYLSQHSDKAVYYDLAALLDKSPIESDPDFEYTELVEPLLKRWKIPLTLRYFAARSGQFYSLLSPYLVKPLVTVDYHYGGESFREVKFEFNESTYNQNLLDSISFWNGSRAPQPVDDLSKCNYCDFKGVCSIPNPHLSFSLGKHIKQLTS</sequence>
<dbReference type="GO" id="GO:0036297">
    <property type="term" value="P:interstrand cross-link repair"/>
    <property type="evidence" value="ECO:0007669"/>
    <property type="project" value="TreeGrafter"/>
</dbReference>
<dbReference type="GO" id="GO:0005634">
    <property type="term" value="C:nucleus"/>
    <property type="evidence" value="ECO:0007669"/>
    <property type="project" value="TreeGrafter"/>
</dbReference>
<keyword evidence="6" id="KW-0004">4Fe-4S</keyword>
<comment type="caution">
    <text evidence="12">The sequence shown here is derived from an EMBL/GenBank/DDBJ whole genome shotgun (WGS) entry which is preliminary data.</text>
</comment>
<keyword evidence="6" id="KW-0479">Metal-binding</keyword>
<name>A0A9P0QQY7_9ASCO</name>
<evidence type="ECO:0000256" key="6">
    <source>
        <dbReference type="ARBA" id="ARBA00022485"/>
    </source>
</evidence>
<evidence type="ECO:0000256" key="4">
    <source>
        <dbReference type="ARBA" id="ARBA00011245"/>
    </source>
</evidence>
<comment type="cofactor">
    <cofactor evidence="1">
        <name>Mg(2+)</name>
        <dbReference type="ChEBI" id="CHEBI:18420"/>
    </cofactor>
</comment>
<evidence type="ECO:0000256" key="11">
    <source>
        <dbReference type="ARBA" id="ARBA00030412"/>
    </source>
</evidence>
<keyword evidence="10" id="KW-0411">Iron-sulfur</keyword>
<keyword evidence="7" id="KW-0540">Nuclease</keyword>
<dbReference type="InterPro" id="IPR019190">
    <property type="entry name" value="EXOV"/>
</dbReference>
<keyword evidence="13" id="KW-1185">Reference proteome</keyword>
<evidence type="ECO:0000256" key="1">
    <source>
        <dbReference type="ARBA" id="ARBA00001946"/>
    </source>
</evidence>
<dbReference type="GO" id="GO:0005739">
    <property type="term" value="C:mitochondrion"/>
    <property type="evidence" value="ECO:0007669"/>
    <property type="project" value="TreeGrafter"/>
</dbReference>
<evidence type="ECO:0000313" key="12">
    <source>
        <dbReference type="EMBL" id="CAH2353324.1"/>
    </source>
</evidence>
<comment type="similarity">
    <text evidence="3">Belongs to the EXO5 family.</text>
</comment>
<reference evidence="12" key="1">
    <citation type="submission" date="2022-03" db="EMBL/GenBank/DDBJ databases">
        <authorList>
            <person name="Legras J.-L."/>
            <person name="Devillers H."/>
            <person name="Grondin C."/>
        </authorList>
    </citation>
    <scope>NUCLEOTIDE SEQUENCE</scope>
    <source>
        <strain evidence="12">CLIB 1423</strain>
    </source>
</reference>
<evidence type="ECO:0000256" key="10">
    <source>
        <dbReference type="ARBA" id="ARBA00023014"/>
    </source>
</evidence>
<dbReference type="PANTHER" id="PTHR14464:SF4">
    <property type="entry name" value="EXONUCLEASE V"/>
    <property type="match status" value="1"/>
</dbReference>
<evidence type="ECO:0000256" key="9">
    <source>
        <dbReference type="ARBA" id="ARBA00023004"/>
    </source>
</evidence>
<gene>
    <name evidence="12" type="ORF">CLIB1423_10S02410</name>
</gene>
<evidence type="ECO:0000256" key="8">
    <source>
        <dbReference type="ARBA" id="ARBA00022839"/>
    </source>
</evidence>
<dbReference type="GO" id="GO:0045145">
    <property type="term" value="F:single-stranded DNA 5'-3' DNA exonuclease activity"/>
    <property type="evidence" value="ECO:0007669"/>
    <property type="project" value="InterPro"/>
</dbReference>
<keyword evidence="8 12" id="KW-0269">Exonuclease</keyword>
<dbReference type="PANTHER" id="PTHR14464">
    <property type="entry name" value="EXONUCLEASE V"/>
    <property type="match status" value="1"/>
</dbReference>
<comment type="cofactor">
    <cofactor evidence="2">
        <name>[4Fe-4S] cluster</name>
        <dbReference type="ChEBI" id="CHEBI:49883"/>
    </cofactor>
</comment>
<proteinExistence type="inferred from homology"/>
<dbReference type="Proteomes" id="UP000837801">
    <property type="component" value="Unassembled WGS sequence"/>
</dbReference>
<protein>
    <recommendedName>
        <fullName evidence="5">Exonuclease V, mitochondrial</fullName>
    </recommendedName>
    <alternativeName>
        <fullName evidence="11">Defects in morphology protein 1</fullName>
    </alternativeName>
</protein>